<accession>A0A212KCK1</accession>
<evidence type="ECO:0000256" key="3">
    <source>
        <dbReference type="ARBA" id="ARBA00022692"/>
    </source>
</evidence>
<reference evidence="7" key="1">
    <citation type="submission" date="2016-04" db="EMBL/GenBank/DDBJ databases">
        <authorList>
            <person name="Evans L.H."/>
            <person name="Alamgir A."/>
            <person name="Owens N."/>
            <person name="Weber N.D."/>
            <person name="Virtaneva K."/>
            <person name="Barbian K."/>
            <person name="Babar A."/>
            <person name="Rosenke K."/>
        </authorList>
    </citation>
    <scope>NUCLEOTIDE SEQUENCE</scope>
    <source>
        <strain evidence="7">86</strain>
    </source>
</reference>
<feature type="transmembrane region" description="Helical" evidence="6">
    <location>
        <begin position="105"/>
        <end position="126"/>
    </location>
</feature>
<evidence type="ECO:0000256" key="4">
    <source>
        <dbReference type="ARBA" id="ARBA00022989"/>
    </source>
</evidence>
<keyword evidence="3 6" id="KW-0812">Transmembrane</keyword>
<dbReference type="InterPro" id="IPR043428">
    <property type="entry name" value="LivM-like"/>
</dbReference>
<dbReference type="AlphaFoldDB" id="A0A212KCK1"/>
<feature type="transmembrane region" description="Helical" evidence="6">
    <location>
        <begin position="282"/>
        <end position="299"/>
    </location>
</feature>
<evidence type="ECO:0000256" key="2">
    <source>
        <dbReference type="ARBA" id="ARBA00022475"/>
    </source>
</evidence>
<dbReference type="InterPro" id="IPR001851">
    <property type="entry name" value="ABC_transp_permease"/>
</dbReference>
<dbReference type="GO" id="GO:0015658">
    <property type="term" value="F:branched-chain amino acid transmembrane transporter activity"/>
    <property type="evidence" value="ECO:0007669"/>
    <property type="project" value="InterPro"/>
</dbReference>
<evidence type="ECO:0000256" key="6">
    <source>
        <dbReference type="SAM" id="Phobius"/>
    </source>
</evidence>
<feature type="transmembrane region" description="Helical" evidence="6">
    <location>
        <begin position="229"/>
        <end position="250"/>
    </location>
</feature>
<organism evidence="7">
    <name type="scientific">uncultured Eubacteriales bacterium</name>
    <dbReference type="NCBI Taxonomy" id="172733"/>
    <lineage>
        <taxon>Bacteria</taxon>
        <taxon>Bacillati</taxon>
        <taxon>Bacillota</taxon>
        <taxon>Clostridia</taxon>
        <taxon>Eubacteriales</taxon>
        <taxon>environmental samples</taxon>
    </lineage>
</organism>
<feature type="transmembrane region" description="Helical" evidence="6">
    <location>
        <begin position="78"/>
        <end position="98"/>
    </location>
</feature>
<keyword evidence="5 6" id="KW-0472">Membrane</keyword>
<dbReference type="GO" id="GO:0005886">
    <property type="term" value="C:plasma membrane"/>
    <property type="evidence" value="ECO:0007669"/>
    <property type="project" value="UniProtKB-SubCell"/>
</dbReference>
<dbReference type="PANTHER" id="PTHR30482">
    <property type="entry name" value="HIGH-AFFINITY BRANCHED-CHAIN AMINO ACID TRANSPORT SYSTEM PERMEASE"/>
    <property type="match status" value="1"/>
</dbReference>
<sequence length="351" mass="37572">MENQLIDTHAAPAGQSLPMRLYKNPYLRFLFFGLVLCLLPVLAKAGAIKSSYVVNFGGMLIYAIVALGLNLLLGYSGLISLGTAGFMGLGAYVAGYLTSAMDVPFLVAVLVAVAAATLIGILVGLASLRIAGLYLAIATLCVSEILRKTFEEFDEFTGGFSGLTAKYPTLFGLSFSREATYVLLVVALVLVMMLTYNLVNGQMGRALHAMRGSEVAAQAMGVYLLKYRLVVFALATAYAALGGALYIHFIKFSYPSVWILTMSLNILAVVVIGGLRSIYGTVIGAFIVFVVPDLILKQIPVLGQMNGLPYIFNGVLIILIIMFYPGGVVHLGRDILRLFRKLTGKGGARNG</sequence>
<name>A0A212KCK1_9FIRM</name>
<feature type="transmembrane region" description="Helical" evidence="6">
    <location>
        <begin position="52"/>
        <end position="72"/>
    </location>
</feature>
<dbReference type="EMBL" id="FLUN01000001">
    <property type="protein sequence ID" value="SBW09449.1"/>
    <property type="molecule type" value="Genomic_DNA"/>
</dbReference>
<proteinExistence type="predicted"/>
<evidence type="ECO:0000256" key="5">
    <source>
        <dbReference type="ARBA" id="ARBA00023136"/>
    </source>
</evidence>
<keyword evidence="4 6" id="KW-1133">Transmembrane helix</keyword>
<gene>
    <name evidence="7" type="ORF">KL86CLO1_12659</name>
</gene>
<feature type="transmembrane region" description="Helical" evidence="6">
    <location>
        <begin position="179"/>
        <end position="199"/>
    </location>
</feature>
<feature type="transmembrane region" description="Helical" evidence="6">
    <location>
        <begin position="311"/>
        <end position="332"/>
    </location>
</feature>
<feature type="transmembrane region" description="Helical" evidence="6">
    <location>
        <begin position="256"/>
        <end position="275"/>
    </location>
</feature>
<dbReference type="Pfam" id="PF02653">
    <property type="entry name" value="BPD_transp_2"/>
    <property type="match status" value="1"/>
</dbReference>
<evidence type="ECO:0000313" key="7">
    <source>
        <dbReference type="EMBL" id="SBW09449.1"/>
    </source>
</evidence>
<feature type="transmembrane region" description="Helical" evidence="6">
    <location>
        <begin position="26"/>
        <end position="45"/>
    </location>
</feature>
<evidence type="ECO:0000256" key="1">
    <source>
        <dbReference type="ARBA" id="ARBA00004651"/>
    </source>
</evidence>
<keyword evidence="2" id="KW-1003">Cell membrane</keyword>
<dbReference type="PANTHER" id="PTHR30482:SF10">
    <property type="entry name" value="HIGH-AFFINITY BRANCHED-CHAIN AMINO ACID TRANSPORT PROTEIN BRAE"/>
    <property type="match status" value="1"/>
</dbReference>
<dbReference type="CDD" id="cd06581">
    <property type="entry name" value="TM_PBP1_LivM_like"/>
    <property type="match status" value="1"/>
</dbReference>
<comment type="subcellular location">
    <subcellularLocation>
        <location evidence="1">Cell membrane</location>
        <topology evidence="1">Multi-pass membrane protein</topology>
    </subcellularLocation>
</comment>
<protein>
    <submittedName>
        <fullName evidence="7">ABC transporter permease</fullName>
    </submittedName>
</protein>